<dbReference type="AlphaFoldDB" id="A0A4Q4T9X6"/>
<keyword evidence="3" id="KW-1185">Reference proteome</keyword>
<dbReference type="OrthoDB" id="5424577at2759"/>
<feature type="region of interest" description="Disordered" evidence="1">
    <location>
        <begin position="19"/>
        <end position="54"/>
    </location>
</feature>
<comment type="caution">
    <text evidence="2">The sequence shown here is derived from an EMBL/GenBank/DDBJ whole genome shotgun (WGS) entry which is preliminary data.</text>
</comment>
<evidence type="ECO:0000256" key="1">
    <source>
        <dbReference type="SAM" id="MobiDB-lite"/>
    </source>
</evidence>
<dbReference type="EMBL" id="QJNU01000308">
    <property type="protein sequence ID" value="RYP02622.1"/>
    <property type="molecule type" value="Genomic_DNA"/>
</dbReference>
<reference evidence="2 3" key="1">
    <citation type="submission" date="2018-06" db="EMBL/GenBank/DDBJ databases">
        <title>Complete Genomes of Monosporascus.</title>
        <authorList>
            <person name="Robinson A.J."/>
            <person name="Natvig D.O."/>
        </authorList>
    </citation>
    <scope>NUCLEOTIDE SEQUENCE [LARGE SCALE GENOMIC DNA]</scope>
    <source>
        <strain evidence="2 3">CBS 110550</strain>
    </source>
</reference>
<feature type="compositionally biased region" description="Basic and acidic residues" evidence="1">
    <location>
        <begin position="34"/>
        <end position="54"/>
    </location>
</feature>
<protein>
    <submittedName>
        <fullName evidence="2">Uncharacterized protein</fullName>
    </submittedName>
</protein>
<organism evidence="2 3">
    <name type="scientific">Monosporascus ibericus</name>
    <dbReference type="NCBI Taxonomy" id="155417"/>
    <lineage>
        <taxon>Eukaryota</taxon>
        <taxon>Fungi</taxon>
        <taxon>Dikarya</taxon>
        <taxon>Ascomycota</taxon>
        <taxon>Pezizomycotina</taxon>
        <taxon>Sordariomycetes</taxon>
        <taxon>Xylariomycetidae</taxon>
        <taxon>Xylariales</taxon>
        <taxon>Xylariales incertae sedis</taxon>
        <taxon>Monosporascus</taxon>
    </lineage>
</organism>
<dbReference type="Proteomes" id="UP000293360">
    <property type="component" value="Unassembled WGS sequence"/>
</dbReference>
<evidence type="ECO:0000313" key="3">
    <source>
        <dbReference type="Proteomes" id="UP000293360"/>
    </source>
</evidence>
<accession>A0A4Q4T9X6</accession>
<proteinExistence type="predicted"/>
<gene>
    <name evidence="2" type="ORF">DL764_005704</name>
</gene>
<name>A0A4Q4T9X6_9PEZI</name>
<sequence>MASMVRNFVKGHAYRGVTVLQPERERGQGGPLNEDGRPGDVQNHKEGRGQTRVREAEVGPAFTDIIKELRSIAKVPVYVDMRDRLMEGADMDSILIDRVKMLDLIEAYEFMRASVYRAWLNLPEPPVSETTHAFTWMLSAENYCIKNHTGSGLLTRENVCEEFSSYDIYVGMTVPKKDMVDITAMIAKQS</sequence>
<evidence type="ECO:0000313" key="2">
    <source>
        <dbReference type="EMBL" id="RYP02622.1"/>
    </source>
</evidence>